<proteinExistence type="inferred from homology"/>
<dbReference type="PANTHER" id="PTHR35530:SF1">
    <property type="entry name" value="2-HYDROXYMUCONATE TAUTOMERASE"/>
    <property type="match status" value="1"/>
</dbReference>
<evidence type="ECO:0000256" key="2">
    <source>
        <dbReference type="ARBA" id="ARBA00023235"/>
    </source>
</evidence>
<dbReference type="NCBIfam" id="TIGR00013">
    <property type="entry name" value="taut"/>
    <property type="match status" value="1"/>
</dbReference>
<keyword evidence="2 4" id="KW-0413">Isomerase</keyword>
<feature type="active site" description="Proton acceptor; via imino nitrogen" evidence="3">
    <location>
        <position position="3"/>
    </location>
</feature>
<name>A0A1I3RD34_9BACL</name>
<dbReference type="InterPro" id="IPR004370">
    <property type="entry name" value="4-OT-like_dom"/>
</dbReference>
<dbReference type="NCBIfam" id="NF002571">
    <property type="entry name" value="PRK02220.1"/>
    <property type="match status" value="1"/>
</dbReference>
<dbReference type="PANTHER" id="PTHR35530">
    <property type="entry name" value="TAUTOMERASE-RELATED"/>
    <property type="match status" value="1"/>
</dbReference>
<dbReference type="SUPFAM" id="SSF55331">
    <property type="entry name" value="Tautomerase/MIF"/>
    <property type="match status" value="1"/>
</dbReference>
<keyword evidence="7" id="KW-1185">Reference proteome</keyword>
<dbReference type="NCBIfam" id="NF002524">
    <property type="entry name" value="PRK01964.1"/>
    <property type="match status" value="1"/>
</dbReference>
<evidence type="ECO:0000259" key="5">
    <source>
        <dbReference type="Pfam" id="PF01361"/>
    </source>
</evidence>
<protein>
    <recommendedName>
        <fullName evidence="4">Tautomerase</fullName>
        <ecNumber evidence="4">5.3.2.-</ecNumber>
    </recommendedName>
</protein>
<evidence type="ECO:0000313" key="6">
    <source>
        <dbReference type="EMBL" id="SFJ43742.1"/>
    </source>
</evidence>
<dbReference type="Gene3D" id="3.30.429.10">
    <property type="entry name" value="Macrophage Migration Inhibitory Factor"/>
    <property type="match status" value="1"/>
</dbReference>
<feature type="domain" description="4-oxalocrotonate tautomerase-like" evidence="5">
    <location>
        <begin position="3"/>
        <end position="59"/>
    </location>
</feature>
<dbReference type="InterPro" id="IPR018191">
    <property type="entry name" value="4-OT"/>
</dbReference>
<accession>A0A1I3RD34</accession>
<comment type="similarity">
    <text evidence="1 4">Belongs to the 4-oxalocrotonate tautomerase family.</text>
</comment>
<evidence type="ECO:0000256" key="1">
    <source>
        <dbReference type="ARBA" id="ARBA00006723"/>
    </source>
</evidence>
<sequence length="65" mass="7447">MMPLAQIHILEGRTPEQKKKMITEVTAALVNSLDVQPENVRVVIYEVPKSHWSIGGMTMEEREKK</sequence>
<dbReference type="AlphaFoldDB" id="A0A1I3RD34"/>
<dbReference type="Pfam" id="PF01361">
    <property type="entry name" value="Tautomerase"/>
    <property type="match status" value="1"/>
</dbReference>
<organism evidence="6 7">
    <name type="scientific">Thermoflavimicrobium dichotomicum</name>
    <dbReference type="NCBI Taxonomy" id="46223"/>
    <lineage>
        <taxon>Bacteria</taxon>
        <taxon>Bacillati</taxon>
        <taxon>Bacillota</taxon>
        <taxon>Bacilli</taxon>
        <taxon>Bacillales</taxon>
        <taxon>Thermoactinomycetaceae</taxon>
        <taxon>Thermoflavimicrobium</taxon>
    </lineage>
</organism>
<gene>
    <name evidence="6" type="ORF">SAMN05421852_109122</name>
</gene>
<dbReference type="Proteomes" id="UP000199545">
    <property type="component" value="Unassembled WGS sequence"/>
</dbReference>
<dbReference type="EMBL" id="FORR01000009">
    <property type="protein sequence ID" value="SFJ43742.1"/>
    <property type="molecule type" value="Genomic_DNA"/>
</dbReference>
<evidence type="ECO:0000256" key="3">
    <source>
        <dbReference type="PIRSR" id="PIRSR618191-1"/>
    </source>
</evidence>
<dbReference type="STRING" id="46223.SAMN05421852_109122"/>
<reference evidence="6 7" key="1">
    <citation type="submission" date="2016-10" db="EMBL/GenBank/DDBJ databases">
        <authorList>
            <person name="de Groot N.N."/>
        </authorList>
    </citation>
    <scope>NUCLEOTIDE SEQUENCE [LARGE SCALE GENOMIC DNA]</scope>
    <source>
        <strain evidence="6 7">DSM 44778</strain>
    </source>
</reference>
<evidence type="ECO:0000256" key="4">
    <source>
        <dbReference type="RuleBase" id="RU362032"/>
    </source>
</evidence>
<dbReference type="GO" id="GO:0016853">
    <property type="term" value="F:isomerase activity"/>
    <property type="evidence" value="ECO:0007669"/>
    <property type="project" value="UniProtKB-UniRule"/>
</dbReference>
<evidence type="ECO:0000313" key="7">
    <source>
        <dbReference type="Proteomes" id="UP000199545"/>
    </source>
</evidence>
<dbReference type="InterPro" id="IPR014347">
    <property type="entry name" value="Tautomerase/MIF_sf"/>
</dbReference>
<dbReference type="EC" id="5.3.2.-" evidence="4"/>